<dbReference type="SUPFAM" id="SSF82199">
    <property type="entry name" value="SET domain"/>
    <property type="match status" value="1"/>
</dbReference>
<name>A0A2C5Z4S1_9HYPO</name>
<organism evidence="2 3">
    <name type="scientific">Ophiocordyceps camponoti-rufipedis</name>
    <dbReference type="NCBI Taxonomy" id="2004952"/>
    <lineage>
        <taxon>Eukaryota</taxon>
        <taxon>Fungi</taxon>
        <taxon>Dikarya</taxon>
        <taxon>Ascomycota</taxon>
        <taxon>Pezizomycotina</taxon>
        <taxon>Sordariomycetes</taxon>
        <taxon>Hypocreomycetidae</taxon>
        <taxon>Hypocreales</taxon>
        <taxon>Ophiocordycipitaceae</taxon>
        <taxon>Ophiocordyceps</taxon>
    </lineage>
</organism>
<comment type="caution">
    <text evidence="2">The sequence shown here is derived from an EMBL/GenBank/DDBJ whole genome shotgun (WGS) entry which is preliminary data.</text>
</comment>
<dbReference type="AlphaFoldDB" id="A0A2C5Z4S1"/>
<dbReference type="Gene3D" id="2.170.270.10">
    <property type="entry name" value="SET domain"/>
    <property type="match status" value="1"/>
</dbReference>
<dbReference type="Proteomes" id="UP000226431">
    <property type="component" value="Unassembled WGS sequence"/>
</dbReference>
<evidence type="ECO:0000313" key="2">
    <source>
        <dbReference type="EMBL" id="PHH76815.1"/>
    </source>
</evidence>
<dbReference type="OrthoDB" id="438641at2759"/>
<keyword evidence="3" id="KW-1185">Reference proteome</keyword>
<dbReference type="InterPro" id="IPR046341">
    <property type="entry name" value="SET_dom_sf"/>
</dbReference>
<dbReference type="EMBL" id="NJES01000146">
    <property type="protein sequence ID" value="PHH76815.1"/>
    <property type="molecule type" value="Genomic_DNA"/>
</dbReference>
<evidence type="ECO:0000259" key="1">
    <source>
        <dbReference type="PROSITE" id="PS50280"/>
    </source>
</evidence>
<dbReference type="CDD" id="cd20071">
    <property type="entry name" value="SET_SMYD"/>
    <property type="match status" value="1"/>
</dbReference>
<dbReference type="SMART" id="SM00317">
    <property type="entry name" value="SET"/>
    <property type="match status" value="1"/>
</dbReference>
<dbReference type="PANTHER" id="PTHR47643">
    <property type="entry name" value="TPR DOMAIN PROTEIN (AFU_ORTHOLOGUE AFUA_5G12710)"/>
    <property type="match status" value="1"/>
</dbReference>
<evidence type="ECO:0000313" key="3">
    <source>
        <dbReference type="Proteomes" id="UP000226431"/>
    </source>
</evidence>
<dbReference type="STRING" id="2004952.A0A2C5Z4S1"/>
<dbReference type="PROSITE" id="PS50280">
    <property type="entry name" value="SET"/>
    <property type="match status" value="1"/>
</dbReference>
<accession>A0A2C5Z4S1</accession>
<proteinExistence type="predicted"/>
<feature type="domain" description="SET" evidence="1">
    <location>
        <begin position="352"/>
        <end position="545"/>
    </location>
</feature>
<dbReference type="Pfam" id="PF00856">
    <property type="entry name" value="SET"/>
    <property type="match status" value="1"/>
</dbReference>
<dbReference type="Gene3D" id="1.25.40.10">
    <property type="entry name" value="Tetratricopeptide repeat domain"/>
    <property type="match status" value="1"/>
</dbReference>
<reference evidence="2 3" key="1">
    <citation type="submission" date="2017-06" db="EMBL/GenBank/DDBJ databases">
        <title>Ant-infecting Ophiocordyceps genomes reveal a high diversity of potential behavioral manipulation genes and a possible major role for enterotoxins.</title>
        <authorList>
            <person name="De Bekker C."/>
            <person name="Evans H.C."/>
            <person name="Brachmann A."/>
            <person name="Hughes D.P."/>
        </authorList>
    </citation>
    <scope>NUCLEOTIDE SEQUENCE [LARGE SCALE GENOMIC DNA]</scope>
    <source>
        <strain evidence="2 3">Map16</strain>
    </source>
</reference>
<dbReference type="InterPro" id="IPR053209">
    <property type="entry name" value="Gramillin-biosynth_MTr"/>
</dbReference>
<dbReference type="PANTHER" id="PTHR47643:SF2">
    <property type="entry name" value="TPR DOMAIN PROTEIN (AFU_ORTHOLOGUE AFUA_5G12710)"/>
    <property type="match status" value="1"/>
</dbReference>
<gene>
    <name evidence="2" type="ORF">CDD80_1193</name>
</gene>
<dbReference type="InterPro" id="IPR011990">
    <property type="entry name" value="TPR-like_helical_dom_sf"/>
</dbReference>
<dbReference type="SUPFAM" id="SSF48452">
    <property type="entry name" value="TPR-like"/>
    <property type="match status" value="1"/>
</dbReference>
<protein>
    <recommendedName>
        <fullName evidence="1">SET domain-containing protein</fullName>
    </recommendedName>
</protein>
<dbReference type="InterPro" id="IPR001214">
    <property type="entry name" value="SET_dom"/>
</dbReference>
<sequence length="740" mass="82091">MDTRDVSERDDSKMHLESIRRVTNQALQRKGQKVHDHASPEEMISQFMMVRRAMQSSHAGGSLITSQVPLPYPACSRSFTDLAAINISDMRLETHHRGNKTLLRVCTPANRMTAVMAIVEDEQGTATLLQLYFQPEETEMPAECILQPGRVCLVKEPFFKRSTDGTYSIRVDHVSDIIWLDNDDEKIPEAWRGPSIMSKTSHSFRSQGNDAVGLANWAEAHDLYSSAISTAQTAEETRLAYLNRSLTNLRLDRPEKALSDAVVEINADSSPSEEKRLFREARALYELGNIECSHASLQKLVSLFPDNQAGKKELDRTTARLREQQTGEYDFHRMYKQSKATPPLIDCATYSELVEVRASPGRGRGLFVKKAVSAGQLLLCEKAFAYAFAGGSEPTAGLMNMATGKASVGGQARLLTQLIQKAYHNPKLSSAFKDLHHGDYTACSVAECDGRPVVDTFLVERIMALNMFGAPRTSFESISAIMKDKDTGDETGKETKFATAGIWLLASRINHSCVSNCRRSFIGDMLIVRATKDIAAGTELVFSYHPPQEYQTYEETQAKFSNWGFTCDCELCQAKKNAKSSALKRRIELSMELSKAMGRSGGARNAKKAEQVLQRMAETYPAAGGCSIKLELWDPYFALGGAFVLAGDPVASLGMLVKGFEALGFDMVARASIGGEKAKLEVRRWGQVRNWTPFAFCNLFKAFEMLAPELCGLAKAYFETAFTMIVGDPTRARELFPELY</sequence>